<feature type="compositionally biased region" description="Basic residues" evidence="1">
    <location>
        <begin position="86"/>
        <end position="95"/>
    </location>
</feature>
<proteinExistence type="predicted"/>
<name>K0S2P7_THAOC</name>
<evidence type="ECO:0000313" key="2">
    <source>
        <dbReference type="EMBL" id="EJK59099.1"/>
    </source>
</evidence>
<reference evidence="2 3" key="1">
    <citation type="journal article" date="2012" name="Genome Biol.">
        <title>Genome and low-iron response of an oceanic diatom adapted to chronic iron limitation.</title>
        <authorList>
            <person name="Lommer M."/>
            <person name="Specht M."/>
            <person name="Roy A.S."/>
            <person name="Kraemer L."/>
            <person name="Andreson R."/>
            <person name="Gutowska M.A."/>
            <person name="Wolf J."/>
            <person name="Bergner S.V."/>
            <person name="Schilhabel M.B."/>
            <person name="Klostermeier U.C."/>
            <person name="Beiko R.G."/>
            <person name="Rosenstiel P."/>
            <person name="Hippler M."/>
            <person name="Laroche J."/>
        </authorList>
    </citation>
    <scope>NUCLEOTIDE SEQUENCE [LARGE SCALE GENOMIC DNA]</scope>
    <source>
        <strain evidence="2 3">CCMP1005</strain>
    </source>
</reference>
<dbReference type="AlphaFoldDB" id="K0S2P7"/>
<feature type="non-terminal residue" evidence="2">
    <location>
        <position position="117"/>
    </location>
</feature>
<accession>K0S2P7</accession>
<dbReference type="Proteomes" id="UP000266841">
    <property type="component" value="Unassembled WGS sequence"/>
</dbReference>
<dbReference type="EMBL" id="AGNL01023631">
    <property type="protein sequence ID" value="EJK59099.1"/>
    <property type="molecule type" value="Genomic_DNA"/>
</dbReference>
<protein>
    <submittedName>
        <fullName evidence="2">Uncharacterized protein</fullName>
    </submittedName>
</protein>
<feature type="region of interest" description="Disordered" evidence="1">
    <location>
        <begin position="1"/>
        <end position="21"/>
    </location>
</feature>
<evidence type="ECO:0000256" key="1">
    <source>
        <dbReference type="SAM" id="MobiDB-lite"/>
    </source>
</evidence>
<comment type="caution">
    <text evidence="2">The sequence shown here is derived from an EMBL/GenBank/DDBJ whole genome shotgun (WGS) entry which is preliminary data.</text>
</comment>
<evidence type="ECO:0000313" key="3">
    <source>
        <dbReference type="Proteomes" id="UP000266841"/>
    </source>
</evidence>
<keyword evidence="3" id="KW-1185">Reference proteome</keyword>
<gene>
    <name evidence="2" type="ORF">THAOC_20720</name>
</gene>
<organism evidence="2 3">
    <name type="scientific">Thalassiosira oceanica</name>
    <name type="common">Marine diatom</name>
    <dbReference type="NCBI Taxonomy" id="159749"/>
    <lineage>
        <taxon>Eukaryota</taxon>
        <taxon>Sar</taxon>
        <taxon>Stramenopiles</taxon>
        <taxon>Ochrophyta</taxon>
        <taxon>Bacillariophyta</taxon>
        <taxon>Coscinodiscophyceae</taxon>
        <taxon>Thalassiosirophycidae</taxon>
        <taxon>Thalassiosirales</taxon>
        <taxon>Thalassiosiraceae</taxon>
        <taxon>Thalassiosira</taxon>
    </lineage>
</organism>
<sequence>MPKANIGDICQATGQKRHRDVNPRAWPGVRVEWPLAPPTERNPWGHLVPNGERQQAKGARATGTAELLKPPTLQGSPILGRDKGQLKRVNKRRRIERQLEQPGTVDYWSTHKEKSQK</sequence>
<feature type="region of interest" description="Disordered" evidence="1">
    <location>
        <begin position="33"/>
        <end position="117"/>
    </location>
</feature>